<evidence type="ECO:0008006" key="5">
    <source>
        <dbReference type="Google" id="ProtNLM"/>
    </source>
</evidence>
<dbReference type="GeneID" id="9040485"/>
<organism evidence="4">
    <name type="scientific">Perkinsus marinus (strain ATCC 50983 / TXsc)</name>
    <dbReference type="NCBI Taxonomy" id="423536"/>
    <lineage>
        <taxon>Eukaryota</taxon>
        <taxon>Sar</taxon>
        <taxon>Alveolata</taxon>
        <taxon>Perkinsozoa</taxon>
        <taxon>Perkinsea</taxon>
        <taxon>Perkinsida</taxon>
        <taxon>Perkinsidae</taxon>
        <taxon>Perkinsus</taxon>
    </lineage>
</organism>
<feature type="transmembrane region" description="Helical" evidence="2">
    <location>
        <begin position="352"/>
        <end position="371"/>
    </location>
</feature>
<dbReference type="AlphaFoldDB" id="C5LZ50"/>
<evidence type="ECO:0000256" key="2">
    <source>
        <dbReference type="SAM" id="Phobius"/>
    </source>
</evidence>
<evidence type="ECO:0000313" key="3">
    <source>
        <dbReference type="EMBL" id="EEQ98059.1"/>
    </source>
</evidence>
<dbReference type="InParanoid" id="C5LZ50"/>
<accession>C5LZ50</accession>
<reference evidence="3 4" key="1">
    <citation type="submission" date="2008-07" db="EMBL/GenBank/DDBJ databases">
        <authorList>
            <person name="El-Sayed N."/>
            <person name="Caler E."/>
            <person name="Inman J."/>
            <person name="Amedeo P."/>
            <person name="Hass B."/>
            <person name="Wortman J."/>
        </authorList>
    </citation>
    <scope>NUCLEOTIDE SEQUENCE [LARGE SCALE GENOMIC DNA]</scope>
    <source>
        <strain evidence="4">ATCC 50983 / TXsc</strain>
    </source>
</reference>
<dbReference type="OrthoDB" id="1055097at2759"/>
<dbReference type="OMA" id="SICRMAI"/>
<feature type="region of interest" description="Disordered" evidence="1">
    <location>
        <begin position="1"/>
        <end position="21"/>
    </location>
</feature>
<protein>
    <recommendedName>
        <fullName evidence="5">EF-hand domain-containing protein</fullName>
    </recommendedName>
</protein>
<dbReference type="Proteomes" id="UP000007800">
    <property type="component" value="Unassembled WGS sequence"/>
</dbReference>
<gene>
    <name evidence="3" type="ORF">Pmar_PMAR016137</name>
</gene>
<keyword evidence="2" id="KW-0472">Membrane</keyword>
<keyword evidence="2" id="KW-0812">Transmembrane</keyword>
<dbReference type="Gene3D" id="3.80.10.10">
    <property type="entry name" value="Ribonuclease Inhibitor"/>
    <property type="match status" value="1"/>
</dbReference>
<keyword evidence="4" id="KW-1185">Reference proteome</keyword>
<name>C5LZ50_PERM5</name>
<keyword evidence="2" id="KW-1133">Transmembrane helix</keyword>
<sequence length="684" mass="75241">MSITESTSSVPPPGRGSRRTSLEGIIIETRQTLRWLGSTIQAVDNRRVRIVYLCASATGISGVCLIASIYSFAQVEVPVPPNPKQLVDANPDLVFIPPEVEYVSDPWSIFAAIVYGLVALAAGVMLLRRFNMLFKTLLKTSTVSKALRRSSAYRTRLSGGNNIRPMNEPEESVKEPNALTKAAKTLVMTSDKFEISGEWFWYRHVASETLEVTMQLLQLVSFGGSTWSDSEGATGVVKPPGTIMAQACLLAFNITFAPMVYFYQNRLIALGGDVLSDIGYVLVQLSAISSVQNPRSWHVLRAKNFMALLTSVFPFGQSLHDIHSMWDYLMLSASGRASCNERNRSFSICRMAIAWVLSLSLSIALISFTAYQEYGWDCDAEVVNYSKDCHIQVHPLLAFPSCDCRMVHLTPDENCSIPIVDRIQSYTRIEYFSSAPREWLQTCDFTFGQTELNALEIYGDSLTSVMLPNADGVTQIDLRGLANLQVLSVTFDEVSFISPAFIRDSPKLRFLSFEVNKIESLPSNIRQLQHLEELVLNINPICSNATALEEFTSVPIVCTDSTGTNSTERCAVRADGSDDPGELLIIRACQQLASTGYTAECKPQCPPVVSIVKLVDLDGDGVLSYSETMSASVLFGFDTTMNEEEMACAINRCPAVISPTYDGVGYPVTDVAFFALVSSSVENS</sequence>
<evidence type="ECO:0000313" key="4">
    <source>
        <dbReference type="Proteomes" id="UP000007800"/>
    </source>
</evidence>
<evidence type="ECO:0000256" key="1">
    <source>
        <dbReference type="SAM" id="MobiDB-lite"/>
    </source>
</evidence>
<dbReference type="InterPro" id="IPR032675">
    <property type="entry name" value="LRR_dom_sf"/>
</dbReference>
<feature type="transmembrane region" description="Helical" evidence="2">
    <location>
        <begin position="107"/>
        <end position="127"/>
    </location>
</feature>
<proteinExistence type="predicted"/>
<dbReference type="RefSeq" id="XP_002765342.1">
    <property type="nucleotide sequence ID" value="XM_002765296.1"/>
</dbReference>
<feature type="transmembrane region" description="Helical" evidence="2">
    <location>
        <begin position="50"/>
        <end position="73"/>
    </location>
</feature>
<dbReference type="EMBL" id="GG686838">
    <property type="protein sequence ID" value="EEQ98059.1"/>
    <property type="molecule type" value="Genomic_DNA"/>
</dbReference>
<dbReference type="SUPFAM" id="SSF52058">
    <property type="entry name" value="L domain-like"/>
    <property type="match status" value="1"/>
</dbReference>